<accession>A0ABW8TTA7</accession>
<dbReference type="Pfam" id="PF13439">
    <property type="entry name" value="Glyco_transf_4"/>
    <property type="match status" value="1"/>
</dbReference>
<dbReference type="InterPro" id="IPR050194">
    <property type="entry name" value="Glycosyltransferase_grp1"/>
</dbReference>
<dbReference type="PANTHER" id="PTHR45947">
    <property type="entry name" value="SULFOQUINOVOSYL TRANSFERASE SQD2"/>
    <property type="match status" value="1"/>
</dbReference>
<keyword evidence="4" id="KW-1185">Reference proteome</keyword>
<organism evidence="3 4">
    <name type="scientific">Candidatus Clostridium radicumherbarum</name>
    <dbReference type="NCBI Taxonomy" id="3381662"/>
    <lineage>
        <taxon>Bacteria</taxon>
        <taxon>Bacillati</taxon>
        <taxon>Bacillota</taxon>
        <taxon>Clostridia</taxon>
        <taxon>Eubacteriales</taxon>
        <taxon>Clostridiaceae</taxon>
        <taxon>Clostridium</taxon>
    </lineage>
</organism>
<evidence type="ECO:0000313" key="3">
    <source>
        <dbReference type="EMBL" id="MFL0268927.1"/>
    </source>
</evidence>
<dbReference type="PANTHER" id="PTHR45947:SF3">
    <property type="entry name" value="SULFOQUINOVOSYL TRANSFERASE SQD2"/>
    <property type="match status" value="1"/>
</dbReference>
<dbReference type="InterPro" id="IPR028098">
    <property type="entry name" value="Glyco_trans_4-like_N"/>
</dbReference>
<evidence type="ECO:0000259" key="2">
    <source>
        <dbReference type="Pfam" id="PF13439"/>
    </source>
</evidence>
<comment type="caution">
    <text evidence="3">The sequence shown here is derived from an EMBL/GenBank/DDBJ whole genome shotgun (WGS) entry which is preliminary data.</text>
</comment>
<evidence type="ECO:0000313" key="4">
    <source>
        <dbReference type="Proteomes" id="UP001623661"/>
    </source>
</evidence>
<reference evidence="3 4" key="1">
    <citation type="submission" date="2024-11" db="EMBL/GenBank/DDBJ databases">
        <authorList>
            <person name="Heng Y.C."/>
            <person name="Lim A.C.H."/>
            <person name="Lee J.K.Y."/>
            <person name="Kittelmann S."/>
        </authorList>
    </citation>
    <scope>NUCLEOTIDE SEQUENCE [LARGE SCALE GENOMIC DNA]</scope>
    <source>
        <strain evidence="3 4">WILCCON 0202</strain>
    </source>
</reference>
<dbReference type="Pfam" id="PF00534">
    <property type="entry name" value="Glycos_transf_1"/>
    <property type="match status" value="1"/>
</dbReference>
<dbReference type="SUPFAM" id="SSF53756">
    <property type="entry name" value="UDP-Glycosyltransferase/glycogen phosphorylase"/>
    <property type="match status" value="1"/>
</dbReference>
<protein>
    <submittedName>
        <fullName evidence="3">Glycosyltransferase family 1 protein</fullName>
    </submittedName>
</protein>
<proteinExistence type="predicted"/>
<gene>
    <name evidence="3" type="ORF">ACJDUH_12570</name>
</gene>
<dbReference type="Gene3D" id="3.40.50.2000">
    <property type="entry name" value="Glycogen Phosphorylase B"/>
    <property type="match status" value="2"/>
</dbReference>
<dbReference type="InterPro" id="IPR001296">
    <property type="entry name" value="Glyco_trans_1"/>
</dbReference>
<sequence length="364" mass="41632">MDSIRVLHIVSEMQRGGVENMIMNFYRNIDRNKIQFDFIVHGSNKGHFEDEISELGGRIYHVTPKGESFIKNLKEINSVIKDNHYSIVHSHQDAMSMFALKEAKKAGAKNRIAHAHSTSMPPSFLGKFIYPYAIKNMNKVATHKFACSEVSAKYLFNNDLSNVFYLYNGIDTEKFSFKQAVRDEVREANDWKDELILGHIGNFLYPKNHEFVIKIFNELIQIHPNSKLILCGSGHMMSEVKEQVIKLDLVEHVDFKGNVSNINSLMQGMDCLILPSLYEGFPVVTVEAQAADLPIFISDVITKETRITKAIDYLSLSDNPRVWAEHILYKVNSYQRENKINDIINAGFDIKDVSSKLESLYLSM</sequence>
<dbReference type="RefSeq" id="WP_406765548.1">
    <property type="nucleotide sequence ID" value="NZ_JBJHZY010000002.1"/>
</dbReference>
<dbReference type="CDD" id="cd03812">
    <property type="entry name" value="GT4_CapH-like"/>
    <property type="match status" value="1"/>
</dbReference>
<feature type="domain" description="Glycosyltransferase subfamily 4-like N-terminal" evidence="2">
    <location>
        <begin position="16"/>
        <end position="174"/>
    </location>
</feature>
<dbReference type="EMBL" id="JBJHZY010000002">
    <property type="protein sequence ID" value="MFL0268927.1"/>
    <property type="molecule type" value="Genomic_DNA"/>
</dbReference>
<name>A0ABW8TTA7_9CLOT</name>
<evidence type="ECO:0000259" key="1">
    <source>
        <dbReference type="Pfam" id="PF00534"/>
    </source>
</evidence>
<feature type="domain" description="Glycosyl transferase family 1" evidence="1">
    <location>
        <begin position="182"/>
        <end position="329"/>
    </location>
</feature>
<dbReference type="Proteomes" id="UP001623661">
    <property type="component" value="Unassembled WGS sequence"/>
</dbReference>